<gene>
    <name evidence="2" type="ORF">JOC58_004433</name>
</gene>
<dbReference type="Gene3D" id="2.40.260.10">
    <property type="entry name" value="Sortase"/>
    <property type="match status" value="1"/>
</dbReference>
<dbReference type="EMBL" id="JAVDQH010000030">
    <property type="protein sequence ID" value="MDR6246488.1"/>
    <property type="molecule type" value="Genomic_DNA"/>
</dbReference>
<dbReference type="GO" id="GO:0016787">
    <property type="term" value="F:hydrolase activity"/>
    <property type="evidence" value="ECO:0007669"/>
    <property type="project" value="UniProtKB-KW"/>
</dbReference>
<evidence type="ECO:0000313" key="2">
    <source>
        <dbReference type="EMBL" id="MDR6246488.1"/>
    </source>
</evidence>
<keyword evidence="1 2" id="KW-0378">Hydrolase</keyword>
<organism evidence="2 3">
    <name type="scientific">Paenibacillus hunanensis</name>
    <dbReference type="NCBI Taxonomy" id="539262"/>
    <lineage>
        <taxon>Bacteria</taxon>
        <taxon>Bacillati</taxon>
        <taxon>Bacillota</taxon>
        <taxon>Bacilli</taxon>
        <taxon>Bacillales</taxon>
        <taxon>Paenibacillaceae</taxon>
        <taxon>Paenibacillus</taxon>
    </lineage>
</organism>
<accession>A0ABU1J7N4</accession>
<dbReference type="EC" id="3.4.22.70" evidence="2"/>
<protein>
    <submittedName>
        <fullName evidence="2">Sortase A</fullName>
        <ecNumber evidence="2">3.4.22.70</ecNumber>
    </submittedName>
</protein>
<dbReference type="CDD" id="cd06166">
    <property type="entry name" value="Sortase_D_2"/>
    <property type="match status" value="1"/>
</dbReference>
<reference evidence="2 3" key="1">
    <citation type="submission" date="2023-07" db="EMBL/GenBank/DDBJ databases">
        <title>Genomic Encyclopedia of Type Strains, Phase IV (KMG-IV): sequencing the most valuable type-strain genomes for metagenomic binning, comparative biology and taxonomic classification.</title>
        <authorList>
            <person name="Goeker M."/>
        </authorList>
    </citation>
    <scope>NUCLEOTIDE SEQUENCE [LARGE SCALE GENOMIC DNA]</scope>
    <source>
        <strain evidence="2 3">DSM 22170</strain>
    </source>
</reference>
<dbReference type="InterPro" id="IPR005754">
    <property type="entry name" value="Sortase"/>
</dbReference>
<evidence type="ECO:0000313" key="3">
    <source>
        <dbReference type="Proteomes" id="UP001185028"/>
    </source>
</evidence>
<dbReference type="NCBIfam" id="TIGR01076">
    <property type="entry name" value="sortase_fam"/>
    <property type="match status" value="1"/>
</dbReference>
<evidence type="ECO:0000256" key="1">
    <source>
        <dbReference type="ARBA" id="ARBA00022801"/>
    </source>
</evidence>
<dbReference type="SUPFAM" id="SSF63817">
    <property type="entry name" value="Sortase"/>
    <property type="match status" value="1"/>
</dbReference>
<name>A0ABU1J7N4_9BACL</name>
<dbReference type="InterPro" id="IPR023365">
    <property type="entry name" value="Sortase_dom-sf"/>
</dbReference>
<comment type="caution">
    <text evidence="2">The sequence shown here is derived from an EMBL/GenBank/DDBJ whole genome shotgun (WGS) entry which is preliminary data.</text>
</comment>
<sequence length="218" mass="23950">MKKWSYLLILLGIAVLLYPKASEWYADWQQERLLAQAEQSEVAGSSAQNNNLKNEYSRVNALLNEGAAADNNNSADSALTAAAQGDIIGIITIPVIDVKLPIVEGATRDNMRSAAVHISETNQLGAIGNFAVAAHRAHKYGRLFNRLNELKLGDTIQIEAQGRSYTYTVDKIHIVEPTDVSVLNANGKEQELTLVTCDPLINPTHRLIVHAHRTDRQS</sequence>
<proteinExistence type="predicted"/>
<dbReference type="Pfam" id="PF04203">
    <property type="entry name" value="Sortase"/>
    <property type="match status" value="1"/>
</dbReference>
<dbReference type="Proteomes" id="UP001185028">
    <property type="component" value="Unassembled WGS sequence"/>
</dbReference>
<dbReference type="InterPro" id="IPR042000">
    <property type="entry name" value="Sortase_D_2"/>
</dbReference>
<dbReference type="RefSeq" id="WP_188778459.1">
    <property type="nucleotide sequence ID" value="NZ_BMMB01000018.1"/>
</dbReference>
<keyword evidence="3" id="KW-1185">Reference proteome</keyword>